<organism evidence="12 13">
    <name type="scientific">Thermaurantimonas aggregans</name>
    <dbReference type="NCBI Taxonomy" id="2173829"/>
    <lineage>
        <taxon>Bacteria</taxon>
        <taxon>Pseudomonadati</taxon>
        <taxon>Bacteroidota</taxon>
        <taxon>Flavobacteriia</taxon>
        <taxon>Flavobacteriales</taxon>
        <taxon>Schleiferiaceae</taxon>
        <taxon>Thermaurantimonas</taxon>
    </lineage>
</organism>
<evidence type="ECO:0000256" key="4">
    <source>
        <dbReference type="ARBA" id="ARBA00022741"/>
    </source>
</evidence>
<dbReference type="InterPro" id="IPR036621">
    <property type="entry name" value="Anticodon-bd_dom_sf"/>
</dbReference>
<keyword evidence="9" id="KW-0963">Cytoplasm</keyword>
<feature type="domain" description="Aminoacyl-transfer RNA synthetases class-II family profile" evidence="11">
    <location>
        <begin position="1"/>
        <end position="372"/>
    </location>
</feature>
<comment type="similarity">
    <text evidence="1 9">Belongs to the class-II aminoacyl-tRNA synthetase family.</text>
</comment>
<dbReference type="Gene3D" id="3.40.50.800">
    <property type="entry name" value="Anticodon-binding domain"/>
    <property type="match status" value="1"/>
</dbReference>
<dbReference type="InterPro" id="IPR004154">
    <property type="entry name" value="Anticodon-bd"/>
</dbReference>
<dbReference type="Gene3D" id="3.30.930.10">
    <property type="entry name" value="Bira Bifunctional Protein, Domain 2"/>
    <property type="match status" value="1"/>
</dbReference>
<dbReference type="CDD" id="cd00773">
    <property type="entry name" value="HisRS-like_core"/>
    <property type="match status" value="1"/>
</dbReference>
<evidence type="ECO:0000256" key="1">
    <source>
        <dbReference type="ARBA" id="ARBA00008226"/>
    </source>
</evidence>
<evidence type="ECO:0000256" key="9">
    <source>
        <dbReference type="HAMAP-Rule" id="MF_00127"/>
    </source>
</evidence>
<evidence type="ECO:0000259" key="11">
    <source>
        <dbReference type="PROSITE" id="PS50862"/>
    </source>
</evidence>
<feature type="binding site" evidence="10">
    <location>
        <position position="289"/>
    </location>
    <ligand>
        <name>L-histidine</name>
        <dbReference type="ChEBI" id="CHEBI:57595"/>
    </ligand>
</feature>
<comment type="catalytic activity">
    <reaction evidence="8 9">
        <text>tRNA(His) + L-histidine + ATP = L-histidyl-tRNA(His) + AMP + diphosphate + H(+)</text>
        <dbReference type="Rhea" id="RHEA:17313"/>
        <dbReference type="Rhea" id="RHEA-COMP:9665"/>
        <dbReference type="Rhea" id="RHEA-COMP:9689"/>
        <dbReference type="ChEBI" id="CHEBI:15378"/>
        <dbReference type="ChEBI" id="CHEBI:30616"/>
        <dbReference type="ChEBI" id="CHEBI:33019"/>
        <dbReference type="ChEBI" id="CHEBI:57595"/>
        <dbReference type="ChEBI" id="CHEBI:78442"/>
        <dbReference type="ChEBI" id="CHEBI:78527"/>
        <dbReference type="ChEBI" id="CHEBI:456215"/>
        <dbReference type="EC" id="6.1.1.21"/>
    </reaction>
</comment>
<dbReference type="GO" id="GO:0005737">
    <property type="term" value="C:cytoplasm"/>
    <property type="evidence" value="ECO:0007669"/>
    <property type="project" value="UniProtKB-SubCell"/>
</dbReference>
<reference evidence="12 13" key="1">
    <citation type="submission" date="2018-11" db="EMBL/GenBank/DDBJ databases">
        <title>Schleiferia aggregans sp. nov., a moderately thermophilic heterotrophic bacterium isolated from microbial mats at a terrestrial hot spring.</title>
        <authorList>
            <person name="Iino T."/>
            <person name="Ohkuma M."/>
            <person name="Haruta S."/>
        </authorList>
    </citation>
    <scope>NUCLEOTIDE SEQUENCE [LARGE SCALE GENOMIC DNA]</scope>
    <source>
        <strain evidence="12 13">LA</strain>
    </source>
</reference>
<sequence>MSKVKPALVQGTRDLSPDMMYKRSYVISVIKEVFEKYAFQPLETPAMERLDTLTGKYGDEGDRLIFRILNSGDFKKEVPADVWQTAESNTLAGLICEKALRYDLTVPFARFVAMNRHAIALPFKRYQIQPVWRADRPQKGRYREFYQCDADVVGSTSLWQEVELALIYAEVFEKLKLPVRIRLNSRKLLNSVALKAGAGEKFGIFITILDKLDKIGRQSVVDEWLKAGFDASGIGSLSSWIFDEKVDLLKVEKHLGAENEGLEEVRFVLEKVKSLNPDAPLLFDPTLARGLDYYTGCIFEVVAEGVAVGSIGGGGRYDNLTGIFGVEGIPGVGISFGLDRILLALEERGLTGFAQVSKACVMVTGLSEEDMPFAAEVAYAFRKAEISTELYPIATKLKKSLEYANKTAIPFVAIIGEDERSKRSFTLKNLKTGEQSSFALTDNQGWMKAFSVG</sequence>
<keyword evidence="4 9" id="KW-0547">Nucleotide-binding</keyword>
<evidence type="ECO:0000256" key="7">
    <source>
        <dbReference type="ARBA" id="ARBA00023146"/>
    </source>
</evidence>
<evidence type="ECO:0000313" key="13">
    <source>
        <dbReference type="Proteomes" id="UP000286715"/>
    </source>
</evidence>
<dbReference type="PANTHER" id="PTHR11476:SF7">
    <property type="entry name" value="HISTIDINE--TRNA LIGASE"/>
    <property type="match status" value="1"/>
</dbReference>
<feature type="binding site" evidence="10">
    <location>
        <position position="133"/>
    </location>
    <ligand>
        <name>L-histidine</name>
        <dbReference type="ChEBI" id="CHEBI:57595"/>
    </ligand>
</feature>
<dbReference type="EMBL" id="BHZE01000005">
    <property type="protein sequence ID" value="GCD77235.1"/>
    <property type="molecule type" value="Genomic_DNA"/>
</dbReference>
<dbReference type="InterPro" id="IPR041715">
    <property type="entry name" value="HisRS-like_core"/>
</dbReference>
<dbReference type="OrthoDB" id="9800814at2"/>
<dbReference type="PIRSF" id="PIRSF001549">
    <property type="entry name" value="His-tRNA_synth"/>
    <property type="match status" value="1"/>
</dbReference>
<proteinExistence type="inferred from homology"/>
<dbReference type="InterPro" id="IPR015807">
    <property type="entry name" value="His-tRNA-ligase"/>
</dbReference>
<dbReference type="HAMAP" id="MF_00127">
    <property type="entry name" value="His_tRNA_synth"/>
    <property type="match status" value="1"/>
</dbReference>
<keyword evidence="3 9" id="KW-0436">Ligase</keyword>
<keyword evidence="7 9" id="KW-0030">Aminoacyl-tRNA synthetase</keyword>
<comment type="subunit">
    <text evidence="2 9">Homodimer.</text>
</comment>
<evidence type="ECO:0000256" key="5">
    <source>
        <dbReference type="ARBA" id="ARBA00022840"/>
    </source>
</evidence>
<feature type="binding site" evidence="10">
    <location>
        <position position="151"/>
    </location>
    <ligand>
        <name>L-histidine</name>
        <dbReference type="ChEBI" id="CHEBI:57595"/>
    </ligand>
</feature>
<evidence type="ECO:0000256" key="6">
    <source>
        <dbReference type="ARBA" id="ARBA00022917"/>
    </source>
</evidence>
<feature type="binding site" evidence="10">
    <location>
        <begin position="103"/>
        <end position="105"/>
    </location>
    <ligand>
        <name>L-histidine</name>
        <dbReference type="ChEBI" id="CHEBI:57595"/>
    </ligand>
</feature>
<dbReference type="NCBIfam" id="TIGR00442">
    <property type="entry name" value="hisS"/>
    <property type="match status" value="1"/>
</dbReference>
<comment type="caution">
    <text evidence="12">The sequence shown here is derived from an EMBL/GenBank/DDBJ whole genome shotgun (WGS) entry which is preliminary data.</text>
</comment>
<evidence type="ECO:0000256" key="3">
    <source>
        <dbReference type="ARBA" id="ARBA00022598"/>
    </source>
</evidence>
<keyword evidence="13" id="KW-1185">Reference proteome</keyword>
<dbReference type="GO" id="GO:0005524">
    <property type="term" value="F:ATP binding"/>
    <property type="evidence" value="ECO:0007669"/>
    <property type="project" value="UniProtKB-UniRule"/>
</dbReference>
<evidence type="ECO:0000313" key="12">
    <source>
        <dbReference type="EMBL" id="GCD77235.1"/>
    </source>
</evidence>
<feature type="binding site" evidence="10">
    <location>
        <begin position="293"/>
        <end position="294"/>
    </location>
    <ligand>
        <name>L-histidine</name>
        <dbReference type="ChEBI" id="CHEBI:57595"/>
    </ligand>
</feature>
<dbReference type="Proteomes" id="UP000286715">
    <property type="component" value="Unassembled WGS sequence"/>
</dbReference>
<protein>
    <recommendedName>
        <fullName evidence="9">Histidine--tRNA ligase</fullName>
        <ecNumber evidence="9">6.1.1.21</ecNumber>
    </recommendedName>
    <alternativeName>
        <fullName evidence="9">Histidyl-tRNA synthetase</fullName>
        <shortName evidence="9">HisRS</shortName>
    </alternativeName>
</protein>
<dbReference type="SUPFAM" id="SSF55681">
    <property type="entry name" value="Class II aaRS and biotin synthetases"/>
    <property type="match status" value="1"/>
</dbReference>
<dbReference type="InterPro" id="IPR006195">
    <property type="entry name" value="aa-tRNA-synth_II"/>
</dbReference>
<dbReference type="AlphaFoldDB" id="A0A401XJM6"/>
<keyword evidence="5 9" id="KW-0067">ATP-binding</keyword>
<gene>
    <name evidence="9 12" type="primary">hisS</name>
    <name evidence="12" type="ORF">JCM31826_07170</name>
</gene>
<evidence type="ECO:0000256" key="8">
    <source>
        <dbReference type="ARBA" id="ARBA00047639"/>
    </source>
</evidence>
<dbReference type="GO" id="GO:0006427">
    <property type="term" value="P:histidyl-tRNA aminoacylation"/>
    <property type="evidence" value="ECO:0007669"/>
    <property type="project" value="UniProtKB-UniRule"/>
</dbReference>
<evidence type="ECO:0000256" key="2">
    <source>
        <dbReference type="ARBA" id="ARBA00011738"/>
    </source>
</evidence>
<evidence type="ECO:0000256" key="10">
    <source>
        <dbReference type="PIRSR" id="PIRSR001549-1"/>
    </source>
</evidence>
<dbReference type="InterPro" id="IPR004516">
    <property type="entry name" value="HisRS/HisZ"/>
</dbReference>
<dbReference type="SUPFAM" id="SSF52954">
    <property type="entry name" value="Class II aaRS ABD-related"/>
    <property type="match status" value="1"/>
</dbReference>
<dbReference type="Pfam" id="PF13393">
    <property type="entry name" value="tRNA-synt_His"/>
    <property type="match status" value="1"/>
</dbReference>
<dbReference type="GO" id="GO:0004821">
    <property type="term" value="F:histidine-tRNA ligase activity"/>
    <property type="evidence" value="ECO:0007669"/>
    <property type="project" value="UniProtKB-UniRule"/>
</dbReference>
<dbReference type="EC" id="6.1.1.21" evidence="9"/>
<dbReference type="Pfam" id="PF03129">
    <property type="entry name" value="HGTP_anticodon"/>
    <property type="match status" value="1"/>
</dbReference>
<feature type="binding site" evidence="10">
    <location>
        <position position="147"/>
    </location>
    <ligand>
        <name>L-histidine</name>
        <dbReference type="ChEBI" id="CHEBI:57595"/>
    </ligand>
</feature>
<dbReference type="InterPro" id="IPR045864">
    <property type="entry name" value="aa-tRNA-synth_II/BPL/LPL"/>
</dbReference>
<dbReference type="PROSITE" id="PS50862">
    <property type="entry name" value="AA_TRNA_LIGASE_II"/>
    <property type="match status" value="1"/>
</dbReference>
<accession>A0A401XJM6</accession>
<dbReference type="PANTHER" id="PTHR11476">
    <property type="entry name" value="HISTIDYL-TRNA SYNTHETASE"/>
    <property type="match status" value="1"/>
</dbReference>
<name>A0A401XJM6_9FLAO</name>
<comment type="subcellular location">
    <subcellularLocation>
        <location evidence="9">Cytoplasm</location>
    </subcellularLocation>
</comment>
<keyword evidence="6 9" id="KW-0648">Protein biosynthesis</keyword>